<dbReference type="OrthoDB" id="7031870at2"/>
<keyword evidence="2" id="KW-1185">Reference proteome</keyword>
<accession>A0A1G6M3X1</accession>
<sequence length="100" mass="11795">MKCKHCNGTGKVRGYFYEKTGVNKWEKVWGDSPCDECNGTGEIEVINFDFIQTCTMEEMAEMLANESKNVINDFKNFDFKREHKEFWDMWLKQPHSEVGK</sequence>
<name>A0A1G6M3X1_9FIRM</name>
<proteinExistence type="predicted"/>
<evidence type="ECO:0000313" key="1">
    <source>
        <dbReference type="EMBL" id="SDC50014.1"/>
    </source>
</evidence>
<organism evidence="1 2">
    <name type="scientific">Succiniclasticum ruminis</name>
    <dbReference type="NCBI Taxonomy" id="40841"/>
    <lineage>
        <taxon>Bacteria</taxon>
        <taxon>Bacillati</taxon>
        <taxon>Bacillota</taxon>
        <taxon>Negativicutes</taxon>
        <taxon>Acidaminococcales</taxon>
        <taxon>Acidaminococcaceae</taxon>
        <taxon>Succiniclasticum</taxon>
    </lineage>
</organism>
<dbReference type="Gene3D" id="6.20.20.10">
    <property type="match status" value="1"/>
</dbReference>
<evidence type="ECO:0000313" key="2">
    <source>
        <dbReference type="Proteomes" id="UP000198943"/>
    </source>
</evidence>
<dbReference type="AlphaFoldDB" id="A0A1G6M3X1"/>
<dbReference type="EMBL" id="FMYW01000008">
    <property type="protein sequence ID" value="SDC50014.1"/>
    <property type="molecule type" value="Genomic_DNA"/>
</dbReference>
<gene>
    <name evidence="1" type="ORF">SAMN04487864_108156</name>
</gene>
<dbReference type="RefSeq" id="WP_093730469.1">
    <property type="nucleotide sequence ID" value="NZ_FMYW01000008.1"/>
</dbReference>
<protein>
    <submittedName>
        <fullName evidence="1">Uncharacterized protein</fullName>
    </submittedName>
</protein>
<reference evidence="2" key="1">
    <citation type="submission" date="2016-10" db="EMBL/GenBank/DDBJ databases">
        <authorList>
            <person name="Varghese N."/>
            <person name="Submissions S."/>
        </authorList>
    </citation>
    <scope>NUCLEOTIDE SEQUENCE [LARGE SCALE GENOMIC DNA]</scope>
    <source>
        <strain evidence="2">DSM 11005</strain>
    </source>
</reference>
<dbReference type="Proteomes" id="UP000198943">
    <property type="component" value="Unassembled WGS sequence"/>
</dbReference>